<organism evidence="2 3">
    <name type="scientific">Pisolithus tinctorius Marx 270</name>
    <dbReference type="NCBI Taxonomy" id="870435"/>
    <lineage>
        <taxon>Eukaryota</taxon>
        <taxon>Fungi</taxon>
        <taxon>Dikarya</taxon>
        <taxon>Basidiomycota</taxon>
        <taxon>Agaricomycotina</taxon>
        <taxon>Agaricomycetes</taxon>
        <taxon>Agaricomycetidae</taxon>
        <taxon>Boletales</taxon>
        <taxon>Sclerodermatineae</taxon>
        <taxon>Pisolithaceae</taxon>
        <taxon>Pisolithus</taxon>
    </lineage>
</organism>
<sequence>MDTTDHEETNAQRSQKLRNNPFIPPSDGSCPVNQFPPEILSLIFEYGTAADILDEADKKGPLTWKEFWRRVGDREDEGSGEQKGQIQEEKGEHETKVIKEEGSDAECERSEYPSGLSHNSEIRLPFQMVVSQVCRHWRTLALGTSSLWTRIEVSCTHQPPYEQVIAFLERSKSLPLDICIGSKNLIGLLDDRGEPVVSKANLEMLFTLLVPHVPRWGSIEVNAASYEHMYAFLKAVSDRSVPPASQLRVLQLYCEESEDSIVTFPINSELSDHLTLFSGSAPRLQNIRLCGVRVDWSQSWLRSPCLVELQLAYHLEDFRPHWPTFFAMLRATAPTLKRLSLEMAGPSVSLGDWTIGPGTLEWSDANSSILLPQLIQLELAFIPPFEIIPLLGQLCMPSLKGLALKLDDGDYADLVTYLVGPTTIPVASSSQAQPRSLLRGLESFKLAGLLCSDESIKQMYNELVNLESLNLSMRHLSSQFLEDLRPRLPQTLEDGPPDTTVPHQVFLPCLTTLFISGISGYYVRSLVQERQRAGVPLRMVFVPYSVFVHSEQERWLKENLEKFDYFEESDDEYLNDYGSSISSSYRSSSLYGGWDGESAPEEWGAENSFEEWDAEDDGIESGGENDSIESEE</sequence>
<name>A0A0C3P8G3_PISTI</name>
<keyword evidence="3" id="KW-1185">Reference proteome</keyword>
<dbReference type="HOGENOM" id="CLU_020999_1_2_1"/>
<protein>
    <recommendedName>
        <fullName evidence="4">F-box domain-containing protein</fullName>
    </recommendedName>
</protein>
<gene>
    <name evidence="2" type="ORF">M404DRAFT_1000979</name>
</gene>
<dbReference type="Proteomes" id="UP000054217">
    <property type="component" value="Unassembled WGS sequence"/>
</dbReference>
<accession>A0A0C3P8G3</accession>
<dbReference type="AlphaFoldDB" id="A0A0C3P8G3"/>
<evidence type="ECO:0000313" key="3">
    <source>
        <dbReference type="Proteomes" id="UP000054217"/>
    </source>
</evidence>
<feature type="region of interest" description="Disordered" evidence="1">
    <location>
        <begin position="73"/>
        <end position="116"/>
    </location>
</feature>
<dbReference type="SUPFAM" id="SSF52047">
    <property type="entry name" value="RNI-like"/>
    <property type="match status" value="1"/>
</dbReference>
<reference evidence="3" key="2">
    <citation type="submission" date="2015-01" db="EMBL/GenBank/DDBJ databases">
        <title>Evolutionary Origins and Diversification of the Mycorrhizal Mutualists.</title>
        <authorList>
            <consortium name="DOE Joint Genome Institute"/>
            <consortium name="Mycorrhizal Genomics Consortium"/>
            <person name="Kohler A."/>
            <person name="Kuo A."/>
            <person name="Nagy L.G."/>
            <person name="Floudas D."/>
            <person name="Copeland A."/>
            <person name="Barry K.W."/>
            <person name="Cichocki N."/>
            <person name="Veneault-Fourrey C."/>
            <person name="LaButti K."/>
            <person name="Lindquist E.A."/>
            <person name="Lipzen A."/>
            <person name="Lundell T."/>
            <person name="Morin E."/>
            <person name="Murat C."/>
            <person name="Riley R."/>
            <person name="Ohm R."/>
            <person name="Sun H."/>
            <person name="Tunlid A."/>
            <person name="Henrissat B."/>
            <person name="Grigoriev I.V."/>
            <person name="Hibbett D.S."/>
            <person name="Martin F."/>
        </authorList>
    </citation>
    <scope>NUCLEOTIDE SEQUENCE [LARGE SCALE GENOMIC DNA]</scope>
    <source>
        <strain evidence="3">Marx 270</strain>
    </source>
</reference>
<feature type="region of interest" description="Disordered" evidence="1">
    <location>
        <begin position="584"/>
        <end position="632"/>
    </location>
</feature>
<dbReference type="STRING" id="870435.A0A0C3P8G3"/>
<feature type="compositionally biased region" description="Basic and acidic residues" evidence="1">
    <location>
        <begin position="1"/>
        <end position="10"/>
    </location>
</feature>
<dbReference type="InParanoid" id="A0A0C3P8G3"/>
<reference evidence="2 3" key="1">
    <citation type="submission" date="2014-04" db="EMBL/GenBank/DDBJ databases">
        <authorList>
            <consortium name="DOE Joint Genome Institute"/>
            <person name="Kuo A."/>
            <person name="Kohler A."/>
            <person name="Costa M.D."/>
            <person name="Nagy L.G."/>
            <person name="Floudas D."/>
            <person name="Copeland A."/>
            <person name="Barry K.W."/>
            <person name="Cichocki N."/>
            <person name="Veneault-Fourrey C."/>
            <person name="LaButti K."/>
            <person name="Lindquist E.A."/>
            <person name="Lipzen A."/>
            <person name="Lundell T."/>
            <person name="Morin E."/>
            <person name="Murat C."/>
            <person name="Sun H."/>
            <person name="Tunlid A."/>
            <person name="Henrissat B."/>
            <person name="Grigoriev I.V."/>
            <person name="Hibbett D.S."/>
            <person name="Martin F."/>
            <person name="Nordberg H.P."/>
            <person name="Cantor M.N."/>
            <person name="Hua S.X."/>
        </authorList>
    </citation>
    <scope>NUCLEOTIDE SEQUENCE [LARGE SCALE GENOMIC DNA]</scope>
    <source>
        <strain evidence="2 3">Marx 270</strain>
    </source>
</reference>
<dbReference type="EMBL" id="KN831974">
    <property type="protein sequence ID" value="KIO03764.1"/>
    <property type="molecule type" value="Genomic_DNA"/>
</dbReference>
<proteinExistence type="predicted"/>
<feature type="region of interest" description="Disordered" evidence="1">
    <location>
        <begin position="1"/>
        <end position="31"/>
    </location>
</feature>
<feature type="compositionally biased region" description="Basic and acidic residues" evidence="1">
    <location>
        <begin position="86"/>
        <end position="111"/>
    </location>
</feature>
<evidence type="ECO:0000313" key="2">
    <source>
        <dbReference type="EMBL" id="KIO03764.1"/>
    </source>
</evidence>
<evidence type="ECO:0000256" key="1">
    <source>
        <dbReference type="SAM" id="MobiDB-lite"/>
    </source>
</evidence>
<feature type="compositionally biased region" description="Acidic residues" evidence="1">
    <location>
        <begin position="598"/>
        <end position="619"/>
    </location>
</feature>
<evidence type="ECO:0008006" key="4">
    <source>
        <dbReference type="Google" id="ProtNLM"/>
    </source>
</evidence>
<dbReference type="OrthoDB" id="3250066at2759"/>